<feature type="compositionally biased region" description="Polar residues" evidence="1">
    <location>
        <begin position="98"/>
        <end position="107"/>
    </location>
</feature>
<dbReference type="InterPro" id="IPR008325">
    <property type="entry name" value="EipA-like"/>
</dbReference>
<accession>A0A7H0LJ77</accession>
<gene>
    <name evidence="3" type="ORF">H3Z74_00230</name>
</gene>
<feature type="compositionally biased region" description="Polar residues" evidence="1">
    <location>
        <begin position="69"/>
        <end position="85"/>
    </location>
</feature>
<keyword evidence="2" id="KW-0732">Signal</keyword>
<dbReference type="Proteomes" id="UP000516148">
    <property type="component" value="Chromosome"/>
</dbReference>
<dbReference type="KEGG" id="spap:H3Z74_00230"/>
<feature type="signal peptide" evidence="2">
    <location>
        <begin position="1"/>
        <end position="22"/>
    </location>
</feature>
<name>A0A7H0LJ77_9SPHN</name>
<evidence type="ECO:0000256" key="1">
    <source>
        <dbReference type="SAM" id="MobiDB-lite"/>
    </source>
</evidence>
<sequence>MRKFISTILAATLVLGTGPAGFAQVRTIDPNQAIDSDLSRSAPAQKTQDAPVPLDETQSYPDGPPGDLSQPSQYPANSQYQSGQYPSNQSPSNVPQSDVPQTDPAQDTNRANAETEAATATTFKREELLRAAESTFGKGTSGLAGMLEKLLKEQGEPNAYIAGSEASGAIVVGLRYGKGELFHKIEGQQKIYWTGPSVGFDLGGDGNKVFALVYNLHDSEDLYKRFPAGEGRLYFVGGLAATYLRRGDIVIIPIRLGIGWRQGVNIGYMKFSHKSKWFPL</sequence>
<feature type="region of interest" description="Disordered" evidence="1">
    <location>
        <begin position="38"/>
        <end position="125"/>
    </location>
</feature>
<reference evidence="3 4" key="1">
    <citation type="submission" date="2020-09" db="EMBL/GenBank/DDBJ databases">
        <title>Sphingomonas sp., a new species isolated from pork steak.</title>
        <authorList>
            <person name="Heidler von Heilborn D."/>
        </authorList>
    </citation>
    <scope>NUCLEOTIDE SEQUENCE [LARGE SCALE GENOMIC DNA]</scope>
    <source>
        <strain evidence="4">S8-3T</strain>
    </source>
</reference>
<feature type="compositionally biased region" description="Low complexity" evidence="1">
    <location>
        <begin position="108"/>
        <end position="122"/>
    </location>
</feature>
<dbReference type="Pfam" id="PF06577">
    <property type="entry name" value="EipA"/>
    <property type="match status" value="1"/>
</dbReference>
<keyword evidence="4" id="KW-1185">Reference proteome</keyword>
<evidence type="ECO:0000313" key="3">
    <source>
        <dbReference type="EMBL" id="QNQ09730.1"/>
    </source>
</evidence>
<feature type="compositionally biased region" description="Low complexity" evidence="1">
    <location>
        <begin position="86"/>
        <end position="97"/>
    </location>
</feature>
<dbReference type="EMBL" id="CP061038">
    <property type="protein sequence ID" value="QNQ09730.1"/>
    <property type="molecule type" value="Genomic_DNA"/>
</dbReference>
<dbReference type="AlphaFoldDB" id="A0A7H0LJ77"/>
<protein>
    <submittedName>
        <fullName evidence="3">DUF1134 domain-containing protein</fullName>
    </submittedName>
</protein>
<evidence type="ECO:0000313" key="4">
    <source>
        <dbReference type="Proteomes" id="UP000516148"/>
    </source>
</evidence>
<proteinExistence type="predicted"/>
<evidence type="ECO:0000256" key="2">
    <source>
        <dbReference type="SAM" id="SignalP"/>
    </source>
</evidence>
<feature type="chain" id="PRO_5028914430" evidence="2">
    <location>
        <begin position="23"/>
        <end position="280"/>
    </location>
</feature>
<organism evidence="3 4">
    <name type="scientific">Sphingomonas alpina</name>
    <dbReference type="NCBI Taxonomy" id="653931"/>
    <lineage>
        <taxon>Bacteria</taxon>
        <taxon>Pseudomonadati</taxon>
        <taxon>Pseudomonadota</taxon>
        <taxon>Alphaproteobacteria</taxon>
        <taxon>Sphingomonadales</taxon>
        <taxon>Sphingomonadaceae</taxon>
        <taxon>Sphingomonas</taxon>
    </lineage>
</organism>
<dbReference type="RefSeq" id="WP_187762039.1">
    <property type="nucleotide sequence ID" value="NZ_CP061038.1"/>
</dbReference>